<dbReference type="InterPro" id="IPR001851">
    <property type="entry name" value="ABC_transp_permease"/>
</dbReference>
<accession>A0A382KAW2</accession>
<dbReference type="EMBL" id="UINC01078770">
    <property type="protein sequence ID" value="SVC20167.1"/>
    <property type="molecule type" value="Genomic_DNA"/>
</dbReference>
<reference evidence="7" key="1">
    <citation type="submission" date="2018-05" db="EMBL/GenBank/DDBJ databases">
        <authorList>
            <person name="Lanie J.A."/>
            <person name="Ng W.-L."/>
            <person name="Kazmierczak K.M."/>
            <person name="Andrzejewski T.M."/>
            <person name="Davidsen T.M."/>
            <person name="Wayne K.J."/>
            <person name="Tettelin H."/>
            <person name="Glass J.I."/>
            <person name="Rusch D."/>
            <person name="Podicherti R."/>
            <person name="Tsui H.-C.T."/>
            <person name="Winkler M.E."/>
        </authorList>
    </citation>
    <scope>NUCLEOTIDE SEQUENCE</scope>
</reference>
<evidence type="ECO:0000256" key="2">
    <source>
        <dbReference type="ARBA" id="ARBA00022475"/>
    </source>
</evidence>
<feature type="transmembrane region" description="Helical" evidence="6">
    <location>
        <begin position="127"/>
        <end position="148"/>
    </location>
</feature>
<dbReference type="PANTHER" id="PTHR47089:SF1">
    <property type="entry name" value="GUANOSINE ABC TRANSPORTER PERMEASE PROTEIN NUPP"/>
    <property type="match status" value="1"/>
</dbReference>
<feature type="transmembrane region" description="Helical" evidence="6">
    <location>
        <begin position="180"/>
        <end position="207"/>
    </location>
</feature>
<keyword evidence="5 6" id="KW-0472">Membrane</keyword>
<sequence>VSLIAVLLTTLVTASALMLGGFSPLLAFDSLVQGSLGSTDIFLGVTLVRAVPLILTGLAVTVAFKSGVWNIGAEGQFYAGAIAAVWVGLGVGDFPSFLSIPLVFLAAAAAGSFWAFLPALMRIRLGVGEVVTTILMNFVAIHLVSYVVRWPLQEARGIFPNTDLISDSVRLPSIVPGTGLHLGFVVAVIIAIGLAVFFSSTVLGFSLRSLGESQEVTRVSGRFHVSQLLFVTFLLSGCLAGLAGGIEISGRTFALYEGLSPGWGYTAIAVALLANLNFKAVLLTGIFFGALEGGAGAMQREAGIPAAWVSGIEALVLLSVLASDRLFR</sequence>
<keyword evidence="2" id="KW-1003">Cell membrane</keyword>
<dbReference type="GO" id="GO:0005886">
    <property type="term" value="C:plasma membrane"/>
    <property type="evidence" value="ECO:0007669"/>
    <property type="project" value="UniProtKB-SubCell"/>
</dbReference>
<feature type="transmembrane region" description="Helical" evidence="6">
    <location>
        <begin position="266"/>
        <end position="291"/>
    </location>
</feature>
<evidence type="ECO:0000256" key="3">
    <source>
        <dbReference type="ARBA" id="ARBA00022692"/>
    </source>
</evidence>
<evidence type="ECO:0000256" key="1">
    <source>
        <dbReference type="ARBA" id="ARBA00004651"/>
    </source>
</evidence>
<dbReference type="Pfam" id="PF02653">
    <property type="entry name" value="BPD_transp_2"/>
    <property type="match status" value="1"/>
</dbReference>
<gene>
    <name evidence="7" type="ORF">METZ01_LOCUS273021</name>
</gene>
<feature type="transmembrane region" description="Helical" evidence="6">
    <location>
        <begin position="43"/>
        <end position="64"/>
    </location>
</feature>
<keyword evidence="3 6" id="KW-0812">Transmembrane</keyword>
<evidence type="ECO:0000313" key="7">
    <source>
        <dbReference type="EMBL" id="SVC20167.1"/>
    </source>
</evidence>
<feature type="non-terminal residue" evidence="7">
    <location>
        <position position="328"/>
    </location>
</feature>
<feature type="transmembrane region" description="Helical" evidence="6">
    <location>
        <begin position="228"/>
        <end position="246"/>
    </location>
</feature>
<comment type="subcellular location">
    <subcellularLocation>
        <location evidence="1">Cell membrane</location>
        <topology evidence="1">Multi-pass membrane protein</topology>
    </subcellularLocation>
</comment>
<evidence type="ECO:0000256" key="4">
    <source>
        <dbReference type="ARBA" id="ARBA00022989"/>
    </source>
</evidence>
<evidence type="ECO:0008006" key="8">
    <source>
        <dbReference type="Google" id="ProtNLM"/>
    </source>
</evidence>
<dbReference type="CDD" id="cd06580">
    <property type="entry name" value="TM_PBP1_transp_TpRbsC_like"/>
    <property type="match status" value="1"/>
</dbReference>
<feature type="transmembrane region" description="Helical" evidence="6">
    <location>
        <begin position="98"/>
        <end position="120"/>
    </location>
</feature>
<dbReference type="AlphaFoldDB" id="A0A382KAW2"/>
<name>A0A382KAW2_9ZZZZ</name>
<evidence type="ECO:0000256" key="5">
    <source>
        <dbReference type="ARBA" id="ARBA00023136"/>
    </source>
</evidence>
<keyword evidence="4 6" id="KW-1133">Transmembrane helix</keyword>
<organism evidence="7">
    <name type="scientific">marine metagenome</name>
    <dbReference type="NCBI Taxonomy" id="408172"/>
    <lineage>
        <taxon>unclassified sequences</taxon>
        <taxon>metagenomes</taxon>
        <taxon>ecological metagenomes</taxon>
    </lineage>
</organism>
<evidence type="ECO:0000256" key="6">
    <source>
        <dbReference type="SAM" id="Phobius"/>
    </source>
</evidence>
<protein>
    <recommendedName>
        <fullName evidence="8">ABC transporter permease</fullName>
    </recommendedName>
</protein>
<feature type="non-terminal residue" evidence="7">
    <location>
        <position position="1"/>
    </location>
</feature>
<dbReference type="PANTHER" id="PTHR47089">
    <property type="entry name" value="ABC TRANSPORTER, PERMEASE PROTEIN"/>
    <property type="match status" value="1"/>
</dbReference>
<proteinExistence type="predicted"/>
<feature type="transmembrane region" description="Helical" evidence="6">
    <location>
        <begin position="76"/>
        <end position="92"/>
    </location>
</feature>
<dbReference type="GO" id="GO:0022857">
    <property type="term" value="F:transmembrane transporter activity"/>
    <property type="evidence" value="ECO:0007669"/>
    <property type="project" value="InterPro"/>
</dbReference>